<name>A0A7S3ZDZ0_9EUKA</name>
<dbReference type="PROSITE" id="PS51722">
    <property type="entry name" value="G_TR_2"/>
    <property type="match status" value="1"/>
</dbReference>
<dbReference type="GO" id="GO:0005737">
    <property type="term" value="C:cytoplasm"/>
    <property type="evidence" value="ECO:0007669"/>
    <property type="project" value="UniProtKB-SubCell"/>
</dbReference>
<dbReference type="InterPro" id="IPR004161">
    <property type="entry name" value="EFTu-like_2"/>
</dbReference>
<dbReference type="EMBL" id="HBIV01046204">
    <property type="protein sequence ID" value="CAE0680537.1"/>
    <property type="molecule type" value="Transcribed_RNA"/>
</dbReference>
<evidence type="ECO:0000256" key="4">
    <source>
        <dbReference type="ARBA" id="ARBA00022741"/>
    </source>
</evidence>
<dbReference type="InterPro" id="IPR027417">
    <property type="entry name" value="P-loop_NTPase"/>
</dbReference>
<comment type="subcellular location">
    <subcellularLocation>
        <location evidence="1">Cytoplasm</location>
    </subcellularLocation>
</comment>
<organism evidence="7">
    <name type="scientific">Lotharella globosa</name>
    <dbReference type="NCBI Taxonomy" id="91324"/>
    <lineage>
        <taxon>Eukaryota</taxon>
        <taxon>Sar</taxon>
        <taxon>Rhizaria</taxon>
        <taxon>Cercozoa</taxon>
        <taxon>Chlorarachniophyceae</taxon>
        <taxon>Lotharella</taxon>
    </lineage>
</organism>
<sequence length="378" mass="42245">MDTNEEERAKGKTVEVGRAHFDTEKKRYTLLDAPGHKNYVPNMIAGAAQADIGVLIISARKSEFEAGFDRGGQTREHAMLAKTLGISRLVVAINKMDEATVKWSKKRYDGIIKKLNAFLKKYFKEKNIVYLPVSAYTGANLLKKVDKAVCPWYNGDCLIDVLDNVRDTKRNSKAGLRIPIIDRYKDMGTICALGKVEAGTLFKGQKLAIMPTGSTGDCVGILVNEKPVDIALPGENVVIQTKGLDENELQSGFVICERARPCKKCVAFEAEIRITELLPHKPLMTSGYTCILHCHTVVIQCQISKLIEIVDKKKNTVIEKKPKFAKKNQFVNVKIKVPKSIAVETYKDFSQLGRFTLRDEGKTIAIGRILKLKEMKKK</sequence>
<dbReference type="InterPro" id="IPR050100">
    <property type="entry name" value="TRAFAC_GTPase_members"/>
</dbReference>
<dbReference type="Gene3D" id="3.40.50.300">
    <property type="entry name" value="P-loop containing nucleotide triphosphate hydrolases"/>
    <property type="match status" value="1"/>
</dbReference>
<gene>
    <name evidence="7" type="ORF">LGLO00237_LOCUS32323</name>
</gene>
<evidence type="ECO:0000313" key="7">
    <source>
        <dbReference type="EMBL" id="CAE0680537.1"/>
    </source>
</evidence>
<dbReference type="Gene3D" id="2.40.30.10">
    <property type="entry name" value="Translation factors"/>
    <property type="match status" value="2"/>
</dbReference>
<dbReference type="SUPFAM" id="SSF50447">
    <property type="entry name" value="Translation proteins"/>
    <property type="match status" value="1"/>
</dbReference>
<dbReference type="SUPFAM" id="SSF52540">
    <property type="entry name" value="P-loop containing nucleoside triphosphate hydrolases"/>
    <property type="match status" value="1"/>
</dbReference>
<dbReference type="CDD" id="cd03704">
    <property type="entry name" value="eRF3_C_III"/>
    <property type="match status" value="1"/>
</dbReference>
<dbReference type="InterPro" id="IPR000795">
    <property type="entry name" value="T_Tr_GTP-bd_dom"/>
</dbReference>
<dbReference type="GO" id="GO:0003924">
    <property type="term" value="F:GTPase activity"/>
    <property type="evidence" value="ECO:0007669"/>
    <property type="project" value="InterPro"/>
</dbReference>
<evidence type="ECO:0000256" key="5">
    <source>
        <dbReference type="ARBA" id="ARBA00023134"/>
    </source>
</evidence>
<dbReference type="InterPro" id="IPR009000">
    <property type="entry name" value="Transl_B-barrel_sf"/>
</dbReference>
<protein>
    <recommendedName>
        <fullName evidence="6">Tr-type G domain-containing protein</fullName>
    </recommendedName>
</protein>
<dbReference type="SUPFAM" id="SSF50465">
    <property type="entry name" value="EF-Tu/eEF-1alpha/eIF2-gamma C-terminal domain"/>
    <property type="match status" value="1"/>
</dbReference>
<dbReference type="PRINTS" id="PR00315">
    <property type="entry name" value="ELONGATNFCT"/>
</dbReference>
<dbReference type="Pfam" id="PF03144">
    <property type="entry name" value="GTP_EFTU_D2"/>
    <property type="match status" value="1"/>
</dbReference>
<evidence type="ECO:0000256" key="3">
    <source>
        <dbReference type="ARBA" id="ARBA00022490"/>
    </source>
</evidence>
<evidence type="ECO:0000256" key="2">
    <source>
        <dbReference type="ARBA" id="ARBA00007249"/>
    </source>
</evidence>
<dbReference type="FunFam" id="2.40.30.10:FF:000020">
    <property type="entry name" value="Translation elongation factor EF-1"/>
    <property type="match status" value="1"/>
</dbReference>
<dbReference type="GO" id="GO:0005525">
    <property type="term" value="F:GTP binding"/>
    <property type="evidence" value="ECO:0007669"/>
    <property type="project" value="UniProtKB-KW"/>
</dbReference>
<dbReference type="InterPro" id="IPR054696">
    <property type="entry name" value="GTP-eEF1A_C"/>
</dbReference>
<dbReference type="InterPro" id="IPR009001">
    <property type="entry name" value="Transl_elong_EF1A/Init_IF2_C"/>
</dbReference>
<keyword evidence="3" id="KW-0963">Cytoplasm</keyword>
<dbReference type="Pfam" id="PF22594">
    <property type="entry name" value="GTP-eEF1A_C"/>
    <property type="match status" value="1"/>
</dbReference>
<dbReference type="PANTHER" id="PTHR23115">
    <property type="entry name" value="TRANSLATION FACTOR"/>
    <property type="match status" value="1"/>
</dbReference>
<dbReference type="Pfam" id="PF00009">
    <property type="entry name" value="GTP_EFTU"/>
    <property type="match status" value="1"/>
</dbReference>
<proteinExistence type="inferred from homology"/>
<evidence type="ECO:0000259" key="6">
    <source>
        <dbReference type="PROSITE" id="PS51722"/>
    </source>
</evidence>
<feature type="domain" description="Tr-type G" evidence="6">
    <location>
        <begin position="1"/>
        <end position="172"/>
    </location>
</feature>
<dbReference type="AlphaFoldDB" id="A0A7S3ZDZ0"/>
<keyword evidence="4" id="KW-0547">Nucleotide-binding</keyword>
<evidence type="ECO:0000256" key="1">
    <source>
        <dbReference type="ARBA" id="ARBA00004496"/>
    </source>
</evidence>
<dbReference type="InterPro" id="IPR031157">
    <property type="entry name" value="G_TR_CS"/>
</dbReference>
<dbReference type="PROSITE" id="PS00301">
    <property type="entry name" value="G_TR_1"/>
    <property type="match status" value="1"/>
</dbReference>
<keyword evidence="5" id="KW-0342">GTP-binding</keyword>
<comment type="similarity">
    <text evidence="2">Belongs to the TRAFAC class translation factor GTPase superfamily. Classic translation factor GTPase family. EF-Tu/EF-1A subfamily.</text>
</comment>
<accession>A0A7S3ZDZ0</accession>
<reference evidence="7" key="1">
    <citation type="submission" date="2021-01" db="EMBL/GenBank/DDBJ databases">
        <authorList>
            <person name="Corre E."/>
            <person name="Pelletier E."/>
            <person name="Niang G."/>
            <person name="Scheremetjew M."/>
            <person name="Finn R."/>
            <person name="Kale V."/>
            <person name="Holt S."/>
            <person name="Cochrane G."/>
            <person name="Meng A."/>
            <person name="Brown T."/>
            <person name="Cohen L."/>
        </authorList>
    </citation>
    <scope>NUCLEOTIDE SEQUENCE</scope>
    <source>
        <strain evidence="7">CCCM811</strain>
    </source>
</reference>